<evidence type="ECO:0000256" key="4">
    <source>
        <dbReference type="ARBA" id="ARBA00022527"/>
    </source>
</evidence>
<dbReference type="EMBL" id="JBJKBG010000003">
    <property type="protein sequence ID" value="KAL3747491.1"/>
    <property type="molecule type" value="Genomic_DNA"/>
</dbReference>
<dbReference type="InterPro" id="IPR001245">
    <property type="entry name" value="Ser-Thr/Tyr_kinase_cat_dom"/>
</dbReference>
<comment type="caution">
    <text evidence="18">The sequence shown here is derived from an EMBL/GenBank/DDBJ whole genome shotgun (WGS) entry which is preliminary data.</text>
</comment>
<dbReference type="Proteomes" id="UP001634007">
    <property type="component" value="Unassembled WGS sequence"/>
</dbReference>
<feature type="domain" description="Protein kinase" evidence="17">
    <location>
        <begin position="89"/>
        <end position="361"/>
    </location>
</feature>
<dbReference type="InterPro" id="IPR000719">
    <property type="entry name" value="Prot_kinase_dom"/>
</dbReference>
<evidence type="ECO:0000256" key="14">
    <source>
        <dbReference type="PROSITE-ProRule" id="PRU10141"/>
    </source>
</evidence>
<evidence type="ECO:0000256" key="5">
    <source>
        <dbReference type="ARBA" id="ARBA00022679"/>
    </source>
</evidence>
<evidence type="ECO:0000256" key="12">
    <source>
        <dbReference type="ARBA" id="ARBA00047899"/>
    </source>
</evidence>
<dbReference type="PANTHER" id="PTHR47982">
    <property type="entry name" value="PROLINE-RICH RECEPTOR-LIKE PROTEIN KINASE PERK4"/>
    <property type="match status" value="1"/>
</dbReference>
<proteinExistence type="inferred from homology"/>
<dbReference type="InterPro" id="IPR008271">
    <property type="entry name" value="Ser/Thr_kinase_AS"/>
</dbReference>
<evidence type="ECO:0000256" key="3">
    <source>
        <dbReference type="ARBA" id="ARBA00022475"/>
    </source>
</evidence>
<keyword evidence="19" id="KW-1185">Reference proteome</keyword>
<dbReference type="FunFam" id="3.30.200.20:FF:000039">
    <property type="entry name" value="receptor-like protein kinase FERONIA"/>
    <property type="match status" value="1"/>
</dbReference>
<keyword evidence="8" id="KW-0418">Kinase</keyword>
<sequence length="388" mass="43148">MASPVPPASSRFPMPPLLASPSCRSTLLTGFVGGFFVGVVVAVALFICCRKKKRQRETAPPEASTASAPQCCGNRIFTLDEVRRCTNDFSRDRVIGEGSSGCVYRGVLSSGEKVAVKQLTRGGGQEFVTEVENLSRAHHKHVVSLVGYCIEGGQHILVYELVRNGTLKFHLHGDRGWALDWPTRLKIALGSARGLAYLHGDCHPKIIHRDIKATNILLDRKFEAKIADFGLAKCISESRSHVSTAVRGTFGYFAPEYFSSGRLTEKSDIYSFGVVLLELITGYQPTVSIENSTGLVDWVRSQCPRCWKNGNFDSLVDPLLQNDYELREMAHVVKWAVACVDQSAENRPEMSEMLMLVHFVMATAREGFFEVETKQQERLTEYHLLKLS</sequence>
<organism evidence="18 19">
    <name type="scientific">Eucalyptus globulus</name>
    <name type="common">Tasmanian blue gum</name>
    <dbReference type="NCBI Taxonomy" id="34317"/>
    <lineage>
        <taxon>Eukaryota</taxon>
        <taxon>Viridiplantae</taxon>
        <taxon>Streptophyta</taxon>
        <taxon>Embryophyta</taxon>
        <taxon>Tracheophyta</taxon>
        <taxon>Spermatophyta</taxon>
        <taxon>Magnoliopsida</taxon>
        <taxon>eudicotyledons</taxon>
        <taxon>Gunneridae</taxon>
        <taxon>Pentapetalae</taxon>
        <taxon>rosids</taxon>
        <taxon>malvids</taxon>
        <taxon>Myrtales</taxon>
        <taxon>Myrtaceae</taxon>
        <taxon>Myrtoideae</taxon>
        <taxon>Eucalypteae</taxon>
        <taxon>Eucalyptus</taxon>
    </lineage>
</organism>
<evidence type="ECO:0000256" key="6">
    <source>
        <dbReference type="ARBA" id="ARBA00022692"/>
    </source>
</evidence>
<keyword evidence="5" id="KW-0808">Transferase</keyword>
<dbReference type="EC" id="2.7.11.1" evidence="2"/>
<dbReference type="PROSITE" id="PS00108">
    <property type="entry name" value="PROTEIN_KINASE_ST"/>
    <property type="match status" value="1"/>
</dbReference>
<evidence type="ECO:0000256" key="13">
    <source>
        <dbReference type="ARBA" id="ARBA00048679"/>
    </source>
</evidence>
<dbReference type="InterPro" id="IPR017441">
    <property type="entry name" value="Protein_kinase_ATP_BS"/>
</dbReference>
<dbReference type="PANTHER" id="PTHR47982:SF35">
    <property type="entry name" value="PROLINE-RICH RECEPTOR-LIKE PROTEIN KINASE PERK1-RELATED"/>
    <property type="match status" value="1"/>
</dbReference>
<keyword evidence="9 14" id="KW-0067">ATP-binding</keyword>
<dbReference type="Pfam" id="PF07714">
    <property type="entry name" value="PK_Tyr_Ser-Thr"/>
    <property type="match status" value="1"/>
</dbReference>
<dbReference type="GO" id="GO:0005524">
    <property type="term" value="F:ATP binding"/>
    <property type="evidence" value="ECO:0007669"/>
    <property type="project" value="UniProtKB-UniRule"/>
</dbReference>
<dbReference type="SMART" id="SM00220">
    <property type="entry name" value="S_TKc"/>
    <property type="match status" value="1"/>
</dbReference>
<keyword evidence="3" id="KW-1003">Cell membrane</keyword>
<dbReference type="InterPro" id="IPR011009">
    <property type="entry name" value="Kinase-like_dom_sf"/>
</dbReference>
<evidence type="ECO:0000256" key="9">
    <source>
        <dbReference type="ARBA" id="ARBA00022840"/>
    </source>
</evidence>
<evidence type="ECO:0000256" key="11">
    <source>
        <dbReference type="ARBA" id="ARBA00023136"/>
    </source>
</evidence>
<comment type="subcellular location">
    <subcellularLocation>
        <location evidence="1">Cell membrane</location>
        <topology evidence="1">Single-pass membrane protein</topology>
    </subcellularLocation>
</comment>
<keyword evidence="6 16" id="KW-0812">Transmembrane</keyword>
<evidence type="ECO:0000313" key="19">
    <source>
        <dbReference type="Proteomes" id="UP001634007"/>
    </source>
</evidence>
<keyword evidence="11 16" id="KW-0472">Membrane</keyword>
<gene>
    <name evidence="18" type="ORF">ACJRO7_016302</name>
</gene>
<evidence type="ECO:0000256" key="16">
    <source>
        <dbReference type="SAM" id="Phobius"/>
    </source>
</evidence>
<dbReference type="InterPro" id="IPR047117">
    <property type="entry name" value="PERK1-13-like"/>
</dbReference>
<dbReference type="GO" id="GO:0004674">
    <property type="term" value="F:protein serine/threonine kinase activity"/>
    <property type="evidence" value="ECO:0007669"/>
    <property type="project" value="UniProtKB-KW"/>
</dbReference>
<evidence type="ECO:0000256" key="2">
    <source>
        <dbReference type="ARBA" id="ARBA00012513"/>
    </source>
</evidence>
<feature type="transmembrane region" description="Helical" evidence="16">
    <location>
        <begin position="27"/>
        <end position="48"/>
    </location>
</feature>
<dbReference type="AlphaFoldDB" id="A0ABD3LBU1"/>
<evidence type="ECO:0000313" key="18">
    <source>
        <dbReference type="EMBL" id="KAL3747491.1"/>
    </source>
</evidence>
<dbReference type="PROSITE" id="PS00107">
    <property type="entry name" value="PROTEIN_KINASE_ATP"/>
    <property type="match status" value="1"/>
</dbReference>
<dbReference type="Gene3D" id="3.30.200.20">
    <property type="entry name" value="Phosphorylase Kinase, domain 1"/>
    <property type="match status" value="1"/>
</dbReference>
<dbReference type="PROSITE" id="PS50011">
    <property type="entry name" value="PROTEIN_KINASE_DOM"/>
    <property type="match status" value="1"/>
</dbReference>
<evidence type="ECO:0000256" key="1">
    <source>
        <dbReference type="ARBA" id="ARBA00004162"/>
    </source>
</evidence>
<dbReference type="FunFam" id="1.10.510.10:FF:000173">
    <property type="entry name" value="proline-rich receptor-like protein kinase PERK8"/>
    <property type="match status" value="1"/>
</dbReference>
<accession>A0ABD3LBU1</accession>
<dbReference type="Gene3D" id="1.10.510.10">
    <property type="entry name" value="Transferase(Phosphotransferase) domain 1"/>
    <property type="match status" value="1"/>
</dbReference>
<evidence type="ECO:0000259" key="17">
    <source>
        <dbReference type="PROSITE" id="PS50011"/>
    </source>
</evidence>
<dbReference type="GO" id="GO:0005886">
    <property type="term" value="C:plasma membrane"/>
    <property type="evidence" value="ECO:0007669"/>
    <property type="project" value="UniProtKB-SubCell"/>
</dbReference>
<comment type="catalytic activity">
    <reaction evidence="13">
        <text>L-seryl-[protein] + ATP = O-phospho-L-seryl-[protein] + ADP + H(+)</text>
        <dbReference type="Rhea" id="RHEA:17989"/>
        <dbReference type="Rhea" id="RHEA-COMP:9863"/>
        <dbReference type="Rhea" id="RHEA-COMP:11604"/>
        <dbReference type="ChEBI" id="CHEBI:15378"/>
        <dbReference type="ChEBI" id="CHEBI:29999"/>
        <dbReference type="ChEBI" id="CHEBI:30616"/>
        <dbReference type="ChEBI" id="CHEBI:83421"/>
        <dbReference type="ChEBI" id="CHEBI:456216"/>
        <dbReference type="EC" id="2.7.11.1"/>
    </reaction>
</comment>
<keyword evidence="4 15" id="KW-0723">Serine/threonine-protein kinase</keyword>
<evidence type="ECO:0000256" key="8">
    <source>
        <dbReference type="ARBA" id="ARBA00022777"/>
    </source>
</evidence>
<comment type="similarity">
    <text evidence="15">Belongs to the protein kinase superfamily.</text>
</comment>
<protein>
    <recommendedName>
        <fullName evidence="2">non-specific serine/threonine protein kinase</fullName>
        <ecNumber evidence="2">2.7.11.1</ecNumber>
    </recommendedName>
</protein>
<evidence type="ECO:0000256" key="7">
    <source>
        <dbReference type="ARBA" id="ARBA00022741"/>
    </source>
</evidence>
<dbReference type="SUPFAM" id="SSF56112">
    <property type="entry name" value="Protein kinase-like (PK-like)"/>
    <property type="match status" value="1"/>
</dbReference>
<evidence type="ECO:0000256" key="15">
    <source>
        <dbReference type="RuleBase" id="RU000304"/>
    </source>
</evidence>
<evidence type="ECO:0000256" key="10">
    <source>
        <dbReference type="ARBA" id="ARBA00022989"/>
    </source>
</evidence>
<keyword evidence="10 16" id="KW-1133">Transmembrane helix</keyword>
<feature type="binding site" evidence="14">
    <location>
        <position position="117"/>
    </location>
    <ligand>
        <name>ATP</name>
        <dbReference type="ChEBI" id="CHEBI:30616"/>
    </ligand>
</feature>
<keyword evidence="7 14" id="KW-0547">Nucleotide-binding</keyword>
<comment type="catalytic activity">
    <reaction evidence="12">
        <text>L-threonyl-[protein] + ATP = O-phospho-L-threonyl-[protein] + ADP + H(+)</text>
        <dbReference type="Rhea" id="RHEA:46608"/>
        <dbReference type="Rhea" id="RHEA-COMP:11060"/>
        <dbReference type="Rhea" id="RHEA-COMP:11605"/>
        <dbReference type="ChEBI" id="CHEBI:15378"/>
        <dbReference type="ChEBI" id="CHEBI:30013"/>
        <dbReference type="ChEBI" id="CHEBI:30616"/>
        <dbReference type="ChEBI" id="CHEBI:61977"/>
        <dbReference type="ChEBI" id="CHEBI:456216"/>
        <dbReference type="EC" id="2.7.11.1"/>
    </reaction>
</comment>
<name>A0ABD3LBU1_EUCGL</name>
<reference evidence="18 19" key="1">
    <citation type="submission" date="2024-11" db="EMBL/GenBank/DDBJ databases">
        <title>Chromosome-level genome assembly of Eucalyptus globulus Labill. provides insights into its genome evolution.</title>
        <authorList>
            <person name="Li X."/>
        </authorList>
    </citation>
    <scope>NUCLEOTIDE SEQUENCE [LARGE SCALE GENOMIC DNA]</scope>
    <source>
        <strain evidence="18">CL2024</strain>
        <tissue evidence="18">Fresh tender leaves</tissue>
    </source>
</reference>